<keyword evidence="2" id="KW-0464">Manganese</keyword>
<keyword evidence="1 4" id="KW-0378">Hydrolase</keyword>
<feature type="domain" description="Peptidase M20 dimerisation" evidence="3">
    <location>
        <begin position="190"/>
        <end position="283"/>
    </location>
</feature>
<dbReference type="EMBL" id="CYSF01000018">
    <property type="protein sequence ID" value="CUH85933.1"/>
    <property type="molecule type" value="Genomic_DNA"/>
</dbReference>
<accession>A0A0P1GT19</accession>
<feature type="binding site" evidence="2">
    <location>
        <position position="109"/>
    </location>
    <ligand>
        <name>Mn(2+)</name>
        <dbReference type="ChEBI" id="CHEBI:29035"/>
        <label>2</label>
    </ligand>
</feature>
<feature type="binding site" evidence="2">
    <location>
        <position position="107"/>
    </location>
    <ligand>
        <name>Mn(2+)</name>
        <dbReference type="ChEBI" id="CHEBI:29035"/>
        <label>2</label>
    </ligand>
</feature>
<protein>
    <submittedName>
        <fullName evidence="4">Putative hydrolase YxeP</fullName>
        <ecNumber evidence="4">3.-.-.-</ecNumber>
    </submittedName>
</protein>
<sequence length="393" mass="41414">MPDTRLPVVSLPDDLIAALTDLRHALHRAPEISGQEERTAARIASELRDLGADQLWTGLGGHGVAAAFDGAGAGPTIMIRCELDGLPIPEVSNLPYRSEVPENSHVCGHDGHMSMVIGVAHALSQRRPVRGRVVLLFQPAEETGMVAPAVVADPRWAEMRPDFAFAIHNLPGLELGAIELCQRTACCASRGMQVQLTGKSSHAAQPQDGLSPAVAMAQLMQSLPALSEGDALDDDFKLATLTHCRLGEATFGIAPGHGEVRATLRAVTDAGMHSLIEAAVGEVQAVAAAQGLDVDISWHDVFSATVNTAAANEHVIRAANRQGIPLAEVATPQRFSEDFACYGLDGAEAAMIFVGSGVDQPQLHNPDFDFPDALLPVGTGLFLALVDQLLNGN</sequence>
<organism evidence="4 5">
    <name type="scientific">Thalassovita mediterranea</name>
    <dbReference type="NCBI Taxonomy" id="340021"/>
    <lineage>
        <taxon>Bacteria</taxon>
        <taxon>Pseudomonadati</taxon>
        <taxon>Pseudomonadota</taxon>
        <taxon>Alphaproteobacteria</taxon>
        <taxon>Rhodobacterales</taxon>
        <taxon>Roseobacteraceae</taxon>
        <taxon>Thalassovita</taxon>
    </lineage>
</organism>
<evidence type="ECO:0000313" key="5">
    <source>
        <dbReference type="Proteomes" id="UP000051681"/>
    </source>
</evidence>
<reference evidence="4 5" key="1">
    <citation type="submission" date="2015-09" db="EMBL/GenBank/DDBJ databases">
        <authorList>
            <consortium name="Swine Surveillance"/>
        </authorList>
    </citation>
    <scope>NUCLEOTIDE SEQUENCE [LARGE SCALE GENOMIC DNA]</scope>
    <source>
        <strain evidence="4 5">CECT 8383</strain>
    </source>
</reference>
<dbReference type="Proteomes" id="UP000051681">
    <property type="component" value="Unassembled WGS sequence"/>
</dbReference>
<feature type="binding site" evidence="2">
    <location>
        <position position="142"/>
    </location>
    <ligand>
        <name>Mn(2+)</name>
        <dbReference type="ChEBI" id="CHEBI:29035"/>
        <label>2</label>
    </ligand>
</feature>
<feature type="binding site" evidence="2">
    <location>
        <position position="364"/>
    </location>
    <ligand>
        <name>Mn(2+)</name>
        <dbReference type="ChEBI" id="CHEBI:29035"/>
        <label>2</label>
    </ligand>
</feature>
<dbReference type="InterPro" id="IPR017439">
    <property type="entry name" value="Amidohydrolase"/>
</dbReference>
<evidence type="ECO:0000256" key="2">
    <source>
        <dbReference type="PIRSR" id="PIRSR005962-1"/>
    </source>
</evidence>
<dbReference type="PIRSF" id="PIRSF005962">
    <property type="entry name" value="Pept_M20D_amidohydro"/>
    <property type="match status" value="1"/>
</dbReference>
<dbReference type="SUPFAM" id="SSF55031">
    <property type="entry name" value="Bacterial exopeptidase dimerisation domain"/>
    <property type="match status" value="1"/>
</dbReference>
<keyword evidence="2" id="KW-0479">Metal-binding</keyword>
<dbReference type="OrthoDB" id="9777385at2"/>
<dbReference type="GO" id="GO:0046872">
    <property type="term" value="F:metal ion binding"/>
    <property type="evidence" value="ECO:0007669"/>
    <property type="project" value="UniProtKB-KW"/>
</dbReference>
<dbReference type="InterPro" id="IPR002933">
    <property type="entry name" value="Peptidase_M20"/>
</dbReference>
<dbReference type="Gene3D" id="3.30.70.360">
    <property type="match status" value="1"/>
</dbReference>
<dbReference type="Gene3D" id="3.40.630.10">
    <property type="entry name" value="Zn peptidases"/>
    <property type="match status" value="1"/>
</dbReference>
<dbReference type="Pfam" id="PF07687">
    <property type="entry name" value="M20_dimer"/>
    <property type="match status" value="1"/>
</dbReference>
<dbReference type="PANTHER" id="PTHR11014:SF169">
    <property type="entry name" value="CLAN MH, FAMILY M20, PEPTIDASE T-LIKE METALLOPEPTIDASE"/>
    <property type="match status" value="1"/>
</dbReference>
<name>A0A0P1GT19_9RHOB</name>
<dbReference type="InterPro" id="IPR011650">
    <property type="entry name" value="Peptidase_M20_dimer"/>
</dbReference>
<proteinExistence type="predicted"/>
<evidence type="ECO:0000259" key="3">
    <source>
        <dbReference type="Pfam" id="PF07687"/>
    </source>
</evidence>
<dbReference type="STRING" id="340021.TM5383_03176"/>
<comment type="cofactor">
    <cofactor evidence="2">
        <name>Mn(2+)</name>
        <dbReference type="ChEBI" id="CHEBI:29035"/>
    </cofactor>
    <text evidence="2">The Mn(2+) ion enhances activity.</text>
</comment>
<dbReference type="GO" id="GO:0016787">
    <property type="term" value="F:hydrolase activity"/>
    <property type="evidence" value="ECO:0007669"/>
    <property type="project" value="UniProtKB-KW"/>
</dbReference>
<evidence type="ECO:0000313" key="4">
    <source>
        <dbReference type="EMBL" id="CUH85933.1"/>
    </source>
</evidence>
<feature type="binding site" evidence="2">
    <location>
        <position position="168"/>
    </location>
    <ligand>
        <name>Mn(2+)</name>
        <dbReference type="ChEBI" id="CHEBI:29035"/>
        <label>2</label>
    </ligand>
</feature>
<dbReference type="SUPFAM" id="SSF53187">
    <property type="entry name" value="Zn-dependent exopeptidases"/>
    <property type="match status" value="1"/>
</dbReference>
<dbReference type="InterPro" id="IPR036264">
    <property type="entry name" value="Bact_exopeptidase_dim_dom"/>
</dbReference>
<dbReference type="EC" id="3.-.-.-" evidence="4"/>
<dbReference type="AlphaFoldDB" id="A0A0P1GT19"/>
<keyword evidence="5" id="KW-1185">Reference proteome</keyword>
<gene>
    <name evidence="4" type="primary">yxeP_5</name>
    <name evidence="4" type="ORF">TM5383_03176</name>
</gene>
<dbReference type="RefSeq" id="WP_058319982.1">
    <property type="nucleotide sequence ID" value="NZ_CYSF01000018.1"/>
</dbReference>
<dbReference type="NCBIfam" id="TIGR01891">
    <property type="entry name" value="amidohydrolases"/>
    <property type="match status" value="1"/>
</dbReference>
<evidence type="ECO:0000256" key="1">
    <source>
        <dbReference type="ARBA" id="ARBA00022801"/>
    </source>
</evidence>
<dbReference type="Pfam" id="PF01546">
    <property type="entry name" value="Peptidase_M20"/>
    <property type="match status" value="1"/>
</dbReference>
<dbReference type="PANTHER" id="PTHR11014">
    <property type="entry name" value="PEPTIDASE M20 FAMILY MEMBER"/>
    <property type="match status" value="1"/>
</dbReference>